<keyword evidence="10" id="KW-1185">Reference proteome</keyword>
<keyword evidence="6" id="KW-0175">Coiled coil</keyword>
<dbReference type="Pfam" id="PF04542">
    <property type="entry name" value="Sigma70_r2"/>
    <property type="match status" value="1"/>
</dbReference>
<protein>
    <submittedName>
        <fullName evidence="9">RNA polymerase sigma factor</fullName>
    </submittedName>
</protein>
<dbReference type="SUPFAM" id="SSF88659">
    <property type="entry name" value="Sigma3 and sigma4 domains of RNA polymerase sigma factors"/>
    <property type="match status" value="1"/>
</dbReference>
<keyword evidence="4" id="KW-0238">DNA-binding</keyword>
<dbReference type="Proteomes" id="UP001255246">
    <property type="component" value="Unassembled WGS sequence"/>
</dbReference>
<feature type="coiled-coil region" evidence="6">
    <location>
        <begin position="90"/>
        <end position="128"/>
    </location>
</feature>
<gene>
    <name evidence="9" type="ORF">RM706_03015</name>
</gene>
<dbReference type="Pfam" id="PF08281">
    <property type="entry name" value="Sigma70_r4_2"/>
    <property type="match status" value="1"/>
</dbReference>
<keyword evidence="5" id="KW-0804">Transcription</keyword>
<evidence type="ECO:0000256" key="1">
    <source>
        <dbReference type="ARBA" id="ARBA00010641"/>
    </source>
</evidence>
<comment type="similarity">
    <text evidence="1">Belongs to the sigma-70 factor family. ECF subfamily.</text>
</comment>
<organism evidence="9 10">
    <name type="scientific">Croceitalea rosinachiae</name>
    <dbReference type="NCBI Taxonomy" id="3075596"/>
    <lineage>
        <taxon>Bacteria</taxon>
        <taxon>Pseudomonadati</taxon>
        <taxon>Bacteroidota</taxon>
        <taxon>Flavobacteriia</taxon>
        <taxon>Flavobacteriales</taxon>
        <taxon>Flavobacteriaceae</taxon>
        <taxon>Croceitalea</taxon>
    </lineage>
</organism>
<dbReference type="InterPro" id="IPR013324">
    <property type="entry name" value="RNA_pol_sigma_r3/r4-like"/>
</dbReference>
<evidence type="ECO:0000256" key="5">
    <source>
        <dbReference type="ARBA" id="ARBA00023163"/>
    </source>
</evidence>
<dbReference type="Gene3D" id="1.10.1740.10">
    <property type="match status" value="1"/>
</dbReference>
<dbReference type="SUPFAM" id="SSF88946">
    <property type="entry name" value="Sigma2 domain of RNA polymerase sigma factors"/>
    <property type="match status" value="1"/>
</dbReference>
<evidence type="ECO:0000259" key="7">
    <source>
        <dbReference type="Pfam" id="PF04542"/>
    </source>
</evidence>
<dbReference type="CDD" id="cd06171">
    <property type="entry name" value="Sigma70_r4"/>
    <property type="match status" value="1"/>
</dbReference>
<feature type="domain" description="RNA polymerase sigma-70 region 2" evidence="7">
    <location>
        <begin position="26"/>
        <end position="91"/>
    </location>
</feature>
<proteinExistence type="inferred from homology"/>
<name>A0ABU3A736_9FLAO</name>
<dbReference type="InterPro" id="IPR014284">
    <property type="entry name" value="RNA_pol_sigma-70_dom"/>
</dbReference>
<dbReference type="InterPro" id="IPR007627">
    <property type="entry name" value="RNA_pol_sigma70_r2"/>
</dbReference>
<reference evidence="9 10" key="1">
    <citation type="submission" date="2023-09" db="EMBL/GenBank/DDBJ databases">
        <authorList>
            <person name="Rey-Velasco X."/>
        </authorList>
    </citation>
    <scope>NUCLEOTIDE SEQUENCE [LARGE SCALE GENOMIC DNA]</scope>
    <source>
        <strain evidence="9 10">F388</strain>
    </source>
</reference>
<dbReference type="EMBL" id="JAVRHR010000001">
    <property type="protein sequence ID" value="MDT0605979.1"/>
    <property type="molecule type" value="Genomic_DNA"/>
</dbReference>
<evidence type="ECO:0000256" key="6">
    <source>
        <dbReference type="SAM" id="Coils"/>
    </source>
</evidence>
<dbReference type="InterPro" id="IPR013325">
    <property type="entry name" value="RNA_pol_sigma_r2"/>
</dbReference>
<dbReference type="PANTHER" id="PTHR43133:SF8">
    <property type="entry name" value="RNA POLYMERASE SIGMA FACTOR HI_1459-RELATED"/>
    <property type="match status" value="1"/>
</dbReference>
<dbReference type="InterPro" id="IPR013249">
    <property type="entry name" value="RNA_pol_sigma70_r4_t2"/>
</dbReference>
<comment type="caution">
    <text evidence="9">The sequence shown here is derived from an EMBL/GenBank/DDBJ whole genome shotgun (WGS) entry which is preliminary data.</text>
</comment>
<keyword evidence="2" id="KW-0805">Transcription regulation</keyword>
<evidence type="ECO:0000256" key="2">
    <source>
        <dbReference type="ARBA" id="ARBA00023015"/>
    </source>
</evidence>
<sequence length="176" mass="20670">MLPNDETDEKLMAEVALGNLDVLKVLFNRHHVHIFNFLYKMCGDKMLSEDLTQDVFYKVIKYRSSYKNGKFISWLFTIARNSMKTHFTRNKELHDDIETVSHQLTAEQRELQEDYSHLQRALNQLEASDREAIVLHRFHEIKYKELAEILGSTPGAVKTKVSRALKKLKTIYLQNN</sequence>
<dbReference type="RefSeq" id="WP_311349542.1">
    <property type="nucleotide sequence ID" value="NZ_JAVRHR010000001.1"/>
</dbReference>
<evidence type="ECO:0000313" key="10">
    <source>
        <dbReference type="Proteomes" id="UP001255246"/>
    </source>
</evidence>
<keyword evidence="3" id="KW-0731">Sigma factor</keyword>
<evidence type="ECO:0000313" key="9">
    <source>
        <dbReference type="EMBL" id="MDT0605979.1"/>
    </source>
</evidence>
<dbReference type="Gene3D" id="1.10.10.10">
    <property type="entry name" value="Winged helix-like DNA-binding domain superfamily/Winged helix DNA-binding domain"/>
    <property type="match status" value="1"/>
</dbReference>
<dbReference type="InterPro" id="IPR036388">
    <property type="entry name" value="WH-like_DNA-bd_sf"/>
</dbReference>
<dbReference type="NCBIfam" id="TIGR02937">
    <property type="entry name" value="sigma70-ECF"/>
    <property type="match status" value="1"/>
</dbReference>
<accession>A0ABU3A736</accession>
<dbReference type="InterPro" id="IPR039425">
    <property type="entry name" value="RNA_pol_sigma-70-like"/>
</dbReference>
<dbReference type="PANTHER" id="PTHR43133">
    <property type="entry name" value="RNA POLYMERASE ECF-TYPE SIGMA FACTO"/>
    <property type="match status" value="1"/>
</dbReference>
<evidence type="ECO:0000256" key="4">
    <source>
        <dbReference type="ARBA" id="ARBA00023125"/>
    </source>
</evidence>
<feature type="domain" description="RNA polymerase sigma factor 70 region 4 type 2" evidence="8">
    <location>
        <begin position="118"/>
        <end position="168"/>
    </location>
</feature>
<evidence type="ECO:0000256" key="3">
    <source>
        <dbReference type="ARBA" id="ARBA00023082"/>
    </source>
</evidence>
<evidence type="ECO:0000259" key="8">
    <source>
        <dbReference type="Pfam" id="PF08281"/>
    </source>
</evidence>